<evidence type="ECO:0000256" key="1">
    <source>
        <dbReference type="SAM" id="MobiDB-lite"/>
    </source>
</evidence>
<evidence type="ECO:0000313" key="3">
    <source>
        <dbReference type="Proteomes" id="UP000825935"/>
    </source>
</evidence>
<organism evidence="2 3">
    <name type="scientific">Ceratopteris richardii</name>
    <name type="common">Triangle waterfern</name>
    <dbReference type="NCBI Taxonomy" id="49495"/>
    <lineage>
        <taxon>Eukaryota</taxon>
        <taxon>Viridiplantae</taxon>
        <taxon>Streptophyta</taxon>
        <taxon>Embryophyta</taxon>
        <taxon>Tracheophyta</taxon>
        <taxon>Polypodiopsida</taxon>
        <taxon>Polypodiidae</taxon>
        <taxon>Polypodiales</taxon>
        <taxon>Pteridineae</taxon>
        <taxon>Pteridaceae</taxon>
        <taxon>Parkerioideae</taxon>
        <taxon>Ceratopteris</taxon>
    </lineage>
</organism>
<proteinExistence type="predicted"/>
<feature type="region of interest" description="Disordered" evidence="1">
    <location>
        <begin position="252"/>
        <end position="282"/>
    </location>
</feature>
<reference evidence="2" key="1">
    <citation type="submission" date="2021-08" db="EMBL/GenBank/DDBJ databases">
        <title>WGS assembly of Ceratopteris richardii.</title>
        <authorList>
            <person name="Marchant D.B."/>
            <person name="Chen G."/>
            <person name="Jenkins J."/>
            <person name="Shu S."/>
            <person name="Leebens-Mack J."/>
            <person name="Grimwood J."/>
            <person name="Schmutz J."/>
            <person name="Soltis P."/>
            <person name="Soltis D."/>
            <person name="Chen Z.-H."/>
        </authorList>
    </citation>
    <scope>NUCLEOTIDE SEQUENCE</scope>
    <source>
        <strain evidence="2">Whitten #5841</strain>
        <tissue evidence="2">Leaf</tissue>
    </source>
</reference>
<name>A0A8T2SRG4_CERRI</name>
<keyword evidence="3" id="KW-1185">Reference proteome</keyword>
<accession>A0A8T2SRG4</accession>
<gene>
    <name evidence="2" type="ORF">KP509_18G082200</name>
</gene>
<dbReference type="EMBL" id="CM035423">
    <property type="protein sequence ID" value="KAH7366515.1"/>
    <property type="molecule type" value="Genomic_DNA"/>
</dbReference>
<evidence type="ECO:0008006" key="4">
    <source>
        <dbReference type="Google" id="ProtNLM"/>
    </source>
</evidence>
<dbReference type="AlphaFoldDB" id="A0A8T2SRG4"/>
<protein>
    <recommendedName>
        <fullName evidence="4">Pentatricopeptide repeat-containing protein</fullName>
    </recommendedName>
</protein>
<sequence length="384" mass="43059">MTAACAGAALCREALLPEYLITASESWRSFLKKSFWSAISGISRNGRNYGTQSVTSALVHADNTKTKSRNLCSGVLINLRQVLCVTADVSGGVITNSTSSDSFSRRVIEKHHRNLHFTEWKAADEMYLQKCWNRNRISARQILMEMQQKCASSFCRPPSKVDQAGIEVGFHSQDLQRQGMGSFGNWKDESSNLVLMSSNAKLHHTLPFGCSNLVPGGRQLLGTASRGRTYSTFAEKEFEEDDTGGQQASLPIQEERSGGGQQSSLENPDSKPSSTMSSWPNPDNAASYVLMSNIYADGDRWDEAKRINEMRLKARAWKKPGKAYVEIKAKVHEFIVGDRTHQDSVNIYEKLRKIKRHMGHIGYVPYVDLVLENRSYYDPYAKPR</sequence>
<dbReference type="Proteomes" id="UP000825935">
    <property type="component" value="Chromosome 18"/>
</dbReference>
<dbReference type="Pfam" id="PF20431">
    <property type="entry name" value="E_motif"/>
    <property type="match status" value="1"/>
</dbReference>
<evidence type="ECO:0000313" key="2">
    <source>
        <dbReference type="EMBL" id="KAH7366515.1"/>
    </source>
</evidence>
<comment type="caution">
    <text evidence="2">The sequence shown here is derived from an EMBL/GenBank/DDBJ whole genome shotgun (WGS) entry which is preliminary data.</text>
</comment>
<dbReference type="OrthoDB" id="185373at2759"/>
<dbReference type="InterPro" id="IPR046848">
    <property type="entry name" value="E_motif"/>
</dbReference>
<feature type="compositionally biased region" description="Polar residues" evidence="1">
    <location>
        <begin position="262"/>
        <end position="281"/>
    </location>
</feature>